<evidence type="ECO:0000313" key="4">
    <source>
        <dbReference type="EMBL" id="NMF59817.1"/>
    </source>
</evidence>
<name>A0ABX1M131_9CYAN</name>
<gene>
    <name evidence="4" type="ORF">HC246_17775</name>
</gene>
<dbReference type="Pfam" id="PF00656">
    <property type="entry name" value="Peptidase_C14"/>
    <property type="match status" value="1"/>
</dbReference>
<dbReference type="PANTHER" id="PTHR34800">
    <property type="entry name" value="TETRAPYRROLE-BINDING PROTEIN, CHLOROPLASTIC"/>
    <property type="match status" value="1"/>
</dbReference>
<dbReference type="SUPFAM" id="SSF52129">
    <property type="entry name" value="Caspase-like"/>
    <property type="match status" value="1"/>
</dbReference>
<evidence type="ECO:0008006" key="6">
    <source>
        <dbReference type="Google" id="ProtNLM"/>
    </source>
</evidence>
<reference evidence="4 5" key="1">
    <citation type="submission" date="2020-03" db="EMBL/GenBank/DDBJ databases">
        <title>Draft Genome Sequence of 2-Methylisoborneol Producing Pseudanabaena yagii Strain GIHE-NHR1 Isolated from North Han River in South Korea.</title>
        <authorList>
            <person name="Jeong J."/>
        </authorList>
    </citation>
    <scope>NUCLEOTIDE SEQUENCE [LARGE SCALE GENOMIC DNA]</scope>
    <source>
        <strain evidence="4 5">GIHE-NHR1</strain>
    </source>
</reference>
<dbReference type="InterPro" id="IPR037215">
    <property type="entry name" value="GUN4-like_sf"/>
</dbReference>
<keyword evidence="5" id="KW-1185">Reference proteome</keyword>
<accession>A0ABX1M131</accession>
<dbReference type="CDD" id="cd16383">
    <property type="entry name" value="GUN4"/>
    <property type="match status" value="1"/>
</dbReference>
<dbReference type="Gene3D" id="1.25.40.620">
    <property type="match status" value="1"/>
</dbReference>
<protein>
    <recommendedName>
        <fullName evidence="6">Peptidase C14</fullName>
    </recommendedName>
</protein>
<dbReference type="Proteomes" id="UP000738376">
    <property type="component" value="Unassembled WGS sequence"/>
</dbReference>
<comment type="caution">
    <text evidence="4">The sequence shown here is derived from an EMBL/GenBank/DDBJ whole genome shotgun (WGS) entry which is preliminary data.</text>
</comment>
<dbReference type="SUPFAM" id="SSF140869">
    <property type="entry name" value="GUN4-like"/>
    <property type="match status" value="1"/>
</dbReference>
<proteinExistence type="predicted"/>
<feature type="domain" description="GUN4-like" evidence="3">
    <location>
        <begin position="362"/>
        <end position="491"/>
    </location>
</feature>
<dbReference type="EMBL" id="JAAVJL010000002">
    <property type="protein sequence ID" value="NMF59817.1"/>
    <property type="molecule type" value="Genomic_DNA"/>
</dbReference>
<dbReference type="PANTHER" id="PTHR34800:SF1">
    <property type="entry name" value="TETRAPYRROLE-BINDING PROTEIN, CHLOROPLASTIC"/>
    <property type="match status" value="1"/>
</dbReference>
<evidence type="ECO:0000259" key="2">
    <source>
        <dbReference type="Pfam" id="PF00656"/>
    </source>
</evidence>
<feature type="region of interest" description="Disordered" evidence="1">
    <location>
        <begin position="300"/>
        <end position="348"/>
    </location>
</feature>
<dbReference type="Pfam" id="PF05419">
    <property type="entry name" value="GUN4"/>
    <property type="match status" value="1"/>
</dbReference>
<feature type="compositionally biased region" description="Low complexity" evidence="1">
    <location>
        <begin position="313"/>
        <end position="325"/>
    </location>
</feature>
<dbReference type="InterPro" id="IPR029030">
    <property type="entry name" value="Caspase-like_dom_sf"/>
</dbReference>
<feature type="domain" description="Peptidase C14 caspase" evidence="2">
    <location>
        <begin position="3"/>
        <end position="234"/>
    </location>
</feature>
<evidence type="ECO:0000259" key="3">
    <source>
        <dbReference type="Pfam" id="PF05419"/>
    </source>
</evidence>
<dbReference type="InterPro" id="IPR011600">
    <property type="entry name" value="Pept_C14_caspase"/>
</dbReference>
<dbReference type="Gene3D" id="3.40.50.1460">
    <property type="match status" value="1"/>
</dbReference>
<sequence>MARNYAVIVGINDYDEISPLKYAKSDAERMRDFFMQDLGVSPDDLYFFTDDSPRNVQGRKTQPTYGTLKSFLGDRFENSFLSAGDTLWFYFSGHGMPCEGRDYLLPSDGNPRTMPALGIAISDVTERLRRSGADNVVMLIDACRSDGAKNAGMGIGEEKQQGVITFFSCSPSQVSYEIDEIGQGAFTNVLLEALRIQGEGNCATVERFANYLKARVPLLTKRYKNYVQSPYVKIEPETKLHYILLPKFANLSDIALLRENALEAENEGDYDLAFQLWLRVNVAAGGTDIKAIKAFQRLANKQSASSPQPRDAVSSSGSKTPSSPQVSPPAVPKEFQREVIGRKTPPVSPVPEVKKNSVELVSAKGIDYRELEKLLKAKEWRKADELTAKHMLKVANRESQGYLDEASINAFPCEDLRTIDQLWVHYSSSKFGFSIQKKLWLECGGEIGKYDYEVWKKFAAKVGWYHPQKDDWRTYTEFMNDTKNAQNALPSSLPTLVRKNVYSGEFVVWGWEWGACVFSSLTSRLVKCNP</sequence>
<organism evidence="4 5">
    <name type="scientific">Pseudanabaena yagii GIHE-NHR1</name>
    <dbReference type="NCBI Taxonomy" id="2722753"/>
    <lineage>
        <taxon>Bacteria</taxon>
        <taxon>Bacillati</taxon>
        <taxon>Cyanobacteriota</taxon>
        <taxon>Cyanophyceae</taxon>
        <taxon>Pseudanabaenales</taxon>
        <taxon>Pseudanabaenaceae</taxon>
        <taxon>Pseudanabaena</taxon>
        <taxon>Pseudanabaena yagii</taxon>
    </lineage>
</organism>
<evidence type="ECO:0000313" key="5">
    <source>
        <dbReference type="Proteomes" id="UP000738376"/>
    </source>
</evidence>
<dbReference type="Gene3D" id="1.10.10.1770">
    <property type="entry name" value="Gun4-like"/>
    <property type="match status" value="1"/>
</dbReference>
<dbReference type="RefSeq" id="WP_169364802.1">
    <property type="nucleotide sequence ID" value="NZ_JAAVJL010000002.1"/>
</dbReference>
<evidence type="ECO:0000256" key="1">
    <source>
        <dbReference type="SAM" id="MobiDB-lite"/>
    </source>
</evidence>
<dbReference type="InterPro" id="IPR008629">
    <property type="entry name" value="GUN4-like"/>
</dbReference>